<reference evidence="5" key="2">
    <citation type="submission" date="2025-08" db="UniProtKB">
        <authorList>
            <consortium name="RefSeq"/>
        </authorList>
    </citation>
    <scope>IDENTIFICATION</scope>
    <source>
        <tissue evidence="5">Leaf</tissue>
    </source>
</reference>
<feature type="compositionally biased region" description="Basic and acidic residues" evidence="2">
    <location>
        <begin position="103"/>
        <end position="124"/>
    </location>
</feature>
<keyword evidence="1" id="KW-0175">Coiled coil</keyword>
<proteinExistence type="predicted"/>
<dbReference type="Pfam" id="PF25091">
    <property type="entry name" value="DUF7806"/>
    <property type="match status" value="1"/>
</dbReference>
<evidence type="ECO:0000256" key="1">
    <source>
        <dbReference type="SAM" id="Coils"/>
    </source>
</evidence>
<dbReference type="PANTHER" id="PTHR35489">
    <property type="entry name" value="TITAN9"/>
    <property type="match status" value="1"/>
</dbReference>
<keyword evidence="4" id="KW-1185">Reference proteome</keyword>
<dbReference type="PANTHER" id="PTHR35489:SF2">
    <property type="entry name" value="TITAN9"/>
    <property type="match status" value="1"/>
</dbReference>
<protein>
    <submittedName>
        <fullName evidence="5">Uncharacterized protein LOC116209890 isoform X1</fullName>
    </submittedName>
</protein>
<evidence type="ECO:0000256" key="2">
    <source>
        <dbReference type="SAM" id="MobiDB-lite"/>
    </source>
</evidence>
<feature type="compositionally biased region" description="Polar residues" evidence="2">
    <location>
        <begin position="164"/>
        <end position="174"/>
    </location>
</feature>
<name>A0A6P8E209_PUNGR</name>
<evidence type="ECO:0000313" key="4">
    <source>
        <dbReference type="Proteomes" id="UP000515151"/>
    </source>
</evidence>
<accession>A0A6P8E209</accession>
<dbReference type="Proteomes" id="UP000515151">
    <property type="component" value="Chromosome 6"/>
</dbReference>
<feature type="domain" description="DUF7806" evidence="3">
    <location>
        <begin position="202"/>
        <end position="295"/>
    </location>
</feature>
<sequence length="299" mass="34246">MEPLYAKLYDKYTKLKARKFGELEQLNKDQEEKFINYMAAAEELIQHLKDENDRLHAKLNDLISSTRPSVDDQSLDYQKLLMEEIHKNKELSQEVEKLHKLQKERVDGERGQLNDHTSQKRSDMSDGPMTRSRKRSRPPESSGEIVLVTQENGQREAVQEDSENISFKETSSSGAPEEAKQPQCCTRATEEPGDCTDDKSTCKCLFQALIQYTLGMQFSVATQVAGICISAFHESSGYSFTLTWADKEASGEVELMYTVQSLGTYERVAPEWMREVIKFSSTMCPIFFNRIARFINVHQ</sequence>
<reference evidence="4" key="1">
    <citation type="journal article" date="2020" name="Plant Biotechnol. J.">
        <title>The pomegranate (Punica granatum L.) draft genome dissects genetic divergence between soft- and hard-seeded cultivars.</title>
        <authorList>
            <person name="Luo X."/>
            <person name="Li H."/>
            <person name="Wu Z."/>
            <person name="Yao W."/>
            <person name="Zhao P."/>
            <person name="Cao D."/>
            <person name="Yu H."/>
            <person name="Li K."/>
            <person name="Poudel K."/>
            <person name="Zhao D."/>
            <person name="Zhang F."/>
            <person name="Xia X."/>
            <person name="Chen L."/>
            <person name="Wang Q."/>
            <person name="Jing D."/>
            <person name="Cao S."/>
        </authorList>
    </citation>
    <scope>NUCLEOTIDE SEQUENCE [LARGE SCALE GENOMIC DNA]</scope>
    <source>
        <strain evidence="4">cv. Tunisia</strain>
    </source>
</reference>
<evidence type="ECO:0000259" key="3">
    <source>
        <dbReference type="Pfam" id="PF25091"/>
    </source>
</evidence>
<feature type="region of interest" description="Disordered" evidence="2">
    <location>
        <begin position="103"/>
        <end position="197"/>
    </location>
</feature>
<dbReference type="OrthoDB" id="759501at2759"/>
<organism evidence="4 5">
    <name type="scientific">Punica granatum</name>
    <name type="common">Pomegranate</name>
    <dbReference type="NCBI Taxonomy" id="22663"/>
    <lineage>
        <taxon>Eukaryota</taxon>
        <taxon>Viridiplantae</taxon>
        <taxon>Streptophyta</taxon>
        <taxon>Embryophyta</taxon>
        <taxon>Tracheophyta</taxon>
        <taxon>Spermatophyta</taxon>
        <taxon>Magnoliopsida</taxon>
        <taxon>eudicotyledons</taxon>
        <taxon>Gunneridae</taxon>
        <taxon>Pentapetalae</taxon>
        <taxon>rosids</taxon>
        <taxon>malvids</taxon>
        <taxon>Myrtales</taxon>
        <taxon>Lythraceae</taxon>
        <taxon>Punica</taxon>
    </lineage>
</organism>
<feature type="coiled-coil region" evidence="1">
    <location>
        <begin position="38"/>
        <end position="101"/>
    </location>
</feature>
<dbReference type="RefSeq" id="XP_031399496.1">
    <property type="nucleotide sequence ID" value="XM_031543636.1"/>
</dbReference>
<dbReference type="AlphaFoldDB" id="A0A6P8E209"/>
<gene>
    <name evidence="5" type="primary">LOC116209890</name>
</gene>
<evidence type="ECO:0000313" key="5">
    <source>
        <dbReference type="RefSeq" id="XP_031399496.1"/>
    </source>
</evidence>
<dbReference type="GeneID" id="116209890"/>
<dbReference type="GO" id="GO:0003006">
    <property type="term" value="P:developmental process involved in reproduction"/>
    <property type="evidence" value="ECO:0007669"/>
    <property type="project" value="TreeGrafter"/>
</dbReference>
<dbReference type="InterPro" id="IPR056708">
    <property type="entry name" value="DUF7806"/>
</dbReference>